<dbReference type="GO" id="GO:0016887">
    <property type="term" value="F:ATP hydrolysis activity"/>
    <property type="evidence" value="ECO:0007669"/>
    <property type="project" value="InterPro"/>
</dbReference>
<accession>A0A2N3IFF1</accession>
<sequence>MIPKHIKKQTFDKVLSLPTFLGNYDDRIINFLEKIWDLRSMPSEDSRYKDAKGDAYQHLVNNDDWTLEETFIDRFRLIDDDEMYFISFLELVVSPEVRIDKDDIELYVGNLNYILSRATLKLVISDYFENLPVYKIKEGLDTIGLPVDIKENSIPFYLSSFQKEKTFPCFVLDNGFWNDYDYYSQFYLDYCADDRSSIRIGEVKIHKKGEMITNEHLSEKFYTLSKDFCSLGQSFNYYSNLQKTIGNQYQSVFLALRDSALFPKIAEEFEEERGFVKSLIRVNTAEKILRTVRFSIAGIDIKDRYKFTYDITLPYATNSIDLSFHFEDDNPWNTNRVYALIGKNGSGKTTFLTELANELSLTEPKNISPHKPLFAKIFTISYSFFDHFKLPEANLAYNYSYCGLKKSDGIWLTEEELKQRFLESVNIINERDLDTIWYRILKSFLTVDMLDLAFEDTHEFNVSNFSIFYRQLSSGQNILLFVLTEVIAQIRLNSLILFDEPETHLHPNAISQLMNTIFKLTEKFESFCIIGTHSPLVVQEIPSRNVIIIERNESIAQIRHLEQESFGENLTVITEEVFGRREVDKYHTSLLKDMISSGKSFEDIISHIESDDVPISLNLRLFIKALIQQKHEKS</sequence>
<evidence type="ECO:0000313" key="3">
    <source>
        <dbReference type="Proteomes" id="UP000233618"/>
    </source>
</evidence>
<dbReference type="Pfam" id="PF13304">
    <property type="entry name" value="AAA_21"/>
    <property type="match status" value="1"/>
</dbReference>
<dbReference type="InterPro" id="IPR027417">
    <property type="entry name" value="P-loop_NTPase"/>
</dbReference>
<dbReference type="InterPro" id="IPR003593">
    <property type="entry name" value="AAA+_ATPase"/>
</dbReference>
<protein>
    <recommendedName>
        <fullName evidence="1">AAA+ ATPase domain-containing protein</fullName>
    </recommendedName>
</protein>
<dbReference type="PANTHER" id="PTHR43581">
    <property type="entry name" value="ATP/GTP PHOSPHATASE"/>
    <property type="match status" value="1"/>
</dbReference>
<dbReference type="Proteomes" id="UP000233618">
    <property type="component" value="Unassembled WGS sequence"/>
</dbReference>
<keyword evidence="3" id="KW-1185">Reference proteome</keyword>
<dbReference type="AlphaFoldDB" id="A0A2N3IFF1"/>
<dbReference type="SUPFAM" id="SSF52540">
    <property type="entry name" value="P-loop containing nucleoside triphosphate hydrolases"/>
    <property type="match status" value="1"/>
</dbReference>
<gene>
    <name evidence="2" type="ORF">BZG01_01675</name>
</gene>
<dbReference type="InterPro" id="IPR041427">
    <property type="entry name" value="AbiJ-NTD3"/>
</dbReference>
<organism evidence="2 3">
    <name type="scientific">Labilibaculum manganireducens</name>
    <dbReference type="NCBI Taxonomy" id="1940525"/>
    <lineage>
        <taxon>Bacteria</taxon>
        <taxon>Pseudomonadati</taxon>
        <taxon>Bacteroidota</taxon>
        <taxon>Bacteroidia</taxon>
        <taxon>Marinilabiliales</taxon>
        <taxon>Marinifilaceae</taxon>
        <taxon>Labilibaculum</taxon>
    </lineage>
</organism>
<dbReference type="EMBL" id="MVDE01000002">
    <property type="protein sequence ID" value="PKQ69040.1"/>
    <property type="molecule type" value="Genomic_DNA"/>
</dbReference>
<comment type="caution">
    <text evidence="2">The sequence shown here is derived from an EMBL/GenBank/DDBJ whole genome shotgun (WGS) entry which is preliminary data.</text>
</comment>
<evidence type="ECO:0000259" key="1">
    <source>
        <dbReference type="SMART" id="SM00382"/>
    </source>
</evidence>
<dbReference type="Gene3D" id="3.40.50.300">
    <property type="entry name" value="P-loop containing nucleotide triphosphate hydrolases"/>
    <property type="match status" value="1"/>
</dbReference>
<proteinExistence type="predicted"/>
<dbReference type="SMART" id="SM00382">
    <property type="entry name" value="AAA"/>
    <property type="match status" value="1"/>
</dbReference>
<dbReference type="PANTHER" id="PTHR43581:SF2">
    <property type="entry name" value="EXCINUCLEASE ATPASE SUBUNIT"/>
    <property type="match status" value="1"/>
</dbReference>
<evidence type="ECO:0000313" key="2">
    <source>
        <dbReference type="EMBL" id="PKQ69040.1"/>
    </source>
</evidence>
<dbReference type="Pfam" id="PF18860">
    <property type="entry name" value="AbiJ_NTD3"/>
    <property type="match status" value="1"/>
</dbReference>
<dbReference type="InterPro" id="IPR051396">
    <property type="entry name" value="Bact_Antivir_Def_Nuclease"/>
</dbReference>
<dbReference type="GO" id="GO:0005524">
    <property type="term" value="F:ATP binding"/>
    <property type="evidence" value="ECO:0007669"/>
    <property type="project" value="InterPro"/>
</dbReference>
<dbReference type="RefSeq" id="WP_101308094.1">
    <property type="nucleotide sequence ID" value="NZ_MVDE01000002.1"/>
</dbReference>
<dbReference type="InterPro" id="IPR003959">
    <property type="entry name" value="ATPase_AAA_core"/>
</dbReference>
<feature type="domain" description="AAA+ ATPase" evidence="1">
    <location>
        <begin position="334"/>
        <end position="553"/>
    </location>
</feature>
<reference evidence="2 3" key="1">
    <citation type="journal article" date="2017" name="Front. Microbiol.">
        <title>Labilibaculum manganireducens gen. nov., sp. nov. and Labilibaculum filiforme sp. nov., Novel Bacteroidetes Isolated from Subsurface Sediments of the Baltic Sea.</title>
        <authorList>
            <person name="Vandieken V."/>
            <person name="Marshall I.P."/>
            <person name="Niemann H."/>
            <person name="Engelen B."/>
            <person name="Cypionka H."/>
        </authorList>
    </citation>
    <scope>NUCLEOTIDE SEQUENCE [LARGE SCALE GENOMIC DNA]</scope>
    <source>
        <strain evidence="2 3">59.10-2M</strain>
    </source>
</reference>
<name>A0A2N3IFF1_9BACT</name>